<gene>
    <name evidence="1" type="ORF">METZ01_LOCUS357310</name>
</gene>
<organism evidence="1">
    <name type="scientific">marine metagenome</name>
    <dbReference type="NCBI Taxonomy" id="408172"/>
    <lineage>
        <taxon>unclassified sequences</taxon>
        <taxon>metagenomes</taxon>
        <taxon>ecological metagenomes</taxon>
    </lineage>
</organism>
<name>A0A382S3I1_9ZZZZ</name>
<accession>A0A382S3I1</accession>
<reference evidence="1" key="1">
    <citation type="submission" date="2018-05" db="EMBL/GenBank/DDBJ databases">
        <authorList>
            <person name="Lanie J.A."/>
            <person name="Ng W.-L."/>
            <person name="Kazmierczak K.M."/>
            <person name="Andrzejewski T.M."/>
            <person name="Davidsen T.M."/>
            <person name="Wayne K.J."/>
            <person name="Tettelin H."/>
            <person name="Glass J.I."/>
            <person name="Rusch D."/>
            <person name="Podicherti R."/>
            <person name="Tsui H.-C.T."/>
            <person name="Winkler M.E."/>
        </authorList>
    </citation>
    <scope>NUCLEOTIDE SEQUENCE</scope>
</reference>
<sequence length="66" mass="7561">MAFKRGLCLDGVPLGGEEIGCFICSYHNSFIYYVTSRLLHVTTDSFYLSIAGFSHLFRRYAHPFFS</sequence>
<evidence type="ECO:0000313" key="1">
    <source>
        <dbReference type="EMBL" id="SVD04456.1"/>
    </source>
</evidence>
<proteinExistence type="predicted"/>
<dbReference type="EMBL" id="UINC01126155">
    <property type="protein sequence ID" value="SVD04456.1"/>
    <property type="molecule type" value="Genomic_DNA"/>
</dbReference>
<dbReference type="AlphaFoldDB" id="A0A382S3I1"/>
<protein>
    <submittedName>
        <fullName evidence="1">Uncharacterized protein</fullName>
    </submittedName>
</protein>